<dbReference type="EMBL" id="BMLT01000002">
    <property type="protein sequence ID" value="GGO78794.1"/>
    <property type="molecule type" value="Genomic_DNA"/>
</dbReference>
<keyword evidence="3" id="KW-1185">Reference proteome</keyword>
<dbReference type="Proteomes" id="UP000599578">
    <property type="component" value="Unassembled WGS sequence"/>
</dbReference>
<accession>A0A917ZAQ8</accession>
<dbReference type="Gene3D" id="1.20.5.340">
    <property type="match status" value="1"/>
</dbReference>
<keyword evidence="1" id="KW-0175">Coiled coil</keyword>
<name>A0A917ZAQ8_9GAMM</name>
<evidence type="ECO:0000313" key="2">
    <source>
        <dbReference type="EMBL" id="GGO78794.1"/>
    </source>
</evidence>
<evidence type="ECO:0000313" key="3">
    <source>
        <dbReference type="Proteomes" id="UP000599578"/>
    </source>
</evidence>
<reference evidence="2 3" key="1">
    <citation type="journal article" date="2014" name="Int. J. Syst. Evol. Microbiol.">
        <title>Complete genome sequence of Corynebacterium casei LMG S-19264T (=DSM 44701T), isolated from a smear-ripened cheese.</title>
        <authorList>
            <consortium name="US DOE Joint Genome Institute (JGI-PGF)"/>
            <person name="Walter F."/>
            <person name="Albersmeier A."/>
            <person name="Kalinowski J."/>
            <person name="Ruckert C."/>
        </authorList>
    </citation>
    <scope>NUCLEOTIDE SEQUENCE [LARGE SCALE GENOMIC DNA]</scope>
    <source>
        <strain evidence="2 3">CGMCC 1.7286</strain>
    </source>
</reference>
<proteinExistence type="predicted"/>
<dbReference type="RefSeq" id="WP_188859339.1">
    <property type="nucleotide sequence ID" value="NZ_BMLT01000002.1"/>
</dbReference>
<organism evidence="2 3">
    <name type="scientific">Marinobacterium nitratireducens</name>
    <dbReference type="NCBI Taxonomy" id="518897"/>
    <lineage>
        <taxon>Bacteria</taxon>
        <taxon>Pseudomonadati</taxon>
        <taxon>Pseudomonadota</taxon>
        <taxon>Gammaproteobacteria</taxon>
        <taxon>Oceanospirillales</taxon>
        <taxon>Oceanospirillaceae</taxon>
        <taxon>Marinobacterium</taxon>
    </lineage>
</organism>
<gene>
    <name evidence="2" type="ORF">GCM10011348_11580</name>
</gene>
<protein>
    <recommendedName>
        <fullName evidence="4">Cell division protein ZapB</fullName>
    </recommendedName>
</protein>
<comment type="caution">
    <text evidence="2">The sequence shown here is derived from an EMBL/GenBank/DDBJ whole genome shotgun (WGS) entry which is preliminary data.</text>
</comment>
<evidence type="ECO:0008006" key="4">
    <source>
        <dbReference type="Google" id="ProtNLM"/>
    </source>
</evidence>
<sequence length="66" mass="7770">MQQSEMFALLERKIEEMLEEVELLRMEVAELRDAKAELEEDKAESLRRLEGLLARFEDDEEQQSAA</sequence>
<evidence type="ECO:0000256" key="1">
    <source>
        <dbReference type="SAM" id="Coils"/>
    </source>
</evidence>
<dbReference type="AlphaFoldDB" id="A0A917ZAQ8"/>
<feature type="coiled-coil region" evidence="1">
    <location>
        <begin position="7"/>
        <end position="55"/>
    </location>
</feature>